<dbReference type="AlphaFoldDB" id="A0A437J9D2"/>
<dbReference type="InterPro" id="IPR050794">
    <property type="entry name" value="CPA2_transporter"/>
</dbReference>
<feature type="transmembrane region" description="Helical" evidence="7">
    <location>
        <begin position="345"/>
        <end position="368"/>
    </location>
</feature>
<name>A0A437J9D2_9SPHN</name>
<evidence type="ECO:0000256" key="1">
    <source>
        <dbReference type="ARBA" id="ARBA00004141"/>
    </source>
</evidence>
<keyword evidence="6 7" id="KW-0472">Membrane</keyword>
<evidence type="ECO:0000313" key="10">
    <source>
        <dbReference type="Proteomes" id="UP000282977"/>
    </source>
</evidence>
<evidence type="ECO:0000256" key="4">
    <source>
        <dbReference type="ARBA" id="ARBA00022989"/>
    </source>
</evidence>
<feature type="transmembrane region" description="Helical" evidence="7">
    <location>
        <begin position="32"/>
        <end position="51"/>
    </location>
</feature>
<dbReference type="InterPro" id="IPR006153">
    <property type="entry name" value="Cation/H_exchanger_TM"/>
</dbReference>
<feature type="transmembrane region" description="Helical" evidence="7">
    <location>
        <begin position="63"/>
        <end position="82"/>
    </location>
</feature>
<feature type="transmembrane region" description="Helical" evidence="7">
    <location>
        <begin position="164"/>
        <end position="184"/>
    </location>
</feature>
<gene>
    <name evidence="9" type="ORF">ENE74_07535</name>
</gene>
<keyword evidence="3 7" id="KW-0812">Transmembrane</keyword>
<feature type="transmembrane region" description="Helical" evidence="7">
    <location>
        <begin position="264"/>
        <end position="283"/>
    </location>
</feature>
<feature type="transmembrane region" description="Helical" evidence="7">
    <location>
        <begin position="97"/>
        <end position="117"/>
    </location>
</feature>
<feature type="transmembrane region" description="Helical" evidence="7">
    <location>
        <begin position="315"/>
        <end position="333"/>
    </location>
</feature>
<feature type="transmembrane region" description="Helical" evidence="7">
    <location>
        <begin position="229"/>
        <end position="252"/>
    </location>
</feature>
<dbReference type="InterPro" id="IPR038770">
    <property type="entry name" value="Na+/solute_symporter_sf"/>
</dbReference>
<dbReference type="EMBL" id="RZUL01000002">
    <property type="protein sequence ID" value="RVT42075.1"/>
    <property type="molecule type" value="Genomic_DNA"/>
</dbReference>
<feature type="transmembrane region" description="Helical" evidence="7">
    <location>
        <begin position="404"/>
        <end position="428"/>
    </location>
</feature>
<evidence type="ECO:0000256" key="3">
    <source>
        <dbReference type="ARBA" id="ARBA00022692"/>
    </source>
</evidence>
<dbReference type="RefSeq" id="WP_127690259.1">
    <property type="nucleotide sequence ID" value="NZ_RZUL01000002.1"/>
</dbReference>
<keyword evidence="2" id="KW-0813">Transport</keyword>
<dbReference type="Proteomes" id="UP000282977">
    <property type="component" value="Unassembled WGS sequence"/>
</dbReference>
<comment type="subcellular location">
    <subcellularLocation>
        <location evidence="1">Membrane</location>
        <topology evidence="1">Multi-pass membrane protein</topology>
    </subcellularLocation>
</comment>
<comment type="caution">
    <text evidence="9">The sequence shown here is derived from an EMBL/GenBank/DDBJ whole genome shotgun (WGS) entry which is preliminary data.</text>
</comment>
<feature type="transmembrane region" description="Helical" evidence="7">
    <location>
        <begin position="380"/>
        <end position="398"/>
    </location>
</feature>
<evidence type="ECO:0000256" key="5">
    <source>
        <dbReference type="ARBA" id="ARBA00023065"/>
    </source>
</evidence>
<feature type="transmembrane region" description="Helical" evidence="7">
    <location>
        <begin position="289"/>
        <end position="308"/>
    </location>
</feature>
<evidence type="ECO:0000256" key="7">
    <source>
        <dbReference type="SAM" id="Phobius"/>
    </source>
</evidence>
<feature type="transmembrane region" description="Helical" evidence="7">
    <location>
        <begin position="129"/>
        <end position="152"/>
    </location>
</feature>
<evidence type="ECO:0000259" key="8">
    <source>
        <dbReference type="Pfam" id="PF00999"/>
    </source>
</evidence>
<evidence type="ECO:0000256" key="2">
    <source>
        <dbReference type="ARBA" id="ARBA00022448"/>
    </source>
</evidence>
<organism evidence="9 10">
    <name type="scientific">Sphingobium algorifonticola</name>
    <dbReference type="NCBI Taxonomy" id="2008318"/>
    <lineage>
        <taxon>Bacteria</taxon>
        <taxon>Pseudomonadati</taxon>
        <taxon>Pseudomonadota</taxon>
        <taxon>Alphaproteobacteria</taxon>
        <taxon>Sphingomonadales</taxon>
        <taxon>Sphingomonadaceae</taxon>
        <taxon>Sphingobium</taxon>
    </lineage>
</organism>
<keyword evidence="4 7" id="KW-1133">Transmembrane helix</keyword>
<reference evidence="9 10" key="1">
    <citation type="submission" date="2019-01" db="EMBL/GenBank/DDBJ databases">
        <authorList>
            <person name="Chen W.-M."/>
        </authorList>
    </citation>
    <scope>NUCLEOTIDE SEQUENCE [LARGE SCALE GENOMIC DNA]</scope>
    <source>
        <strain evidence="9 10">TLA-22</strain>
    </source>
</reference>
<keyword evidence="5" id="KW-0406">Ion transport</keyword>
<dbReference type="OrthoDB" id="9793589at2"/>
<accession>A0A437J9D2</accession>
<protein>
    <submittedName>
        <fullName evidence="9">Cation:proton antiporter</fullName>
    </submittedName>
</protein>
<dbReference type="Gene3D" id="1.20.1530.20">
    <property type="match status" value="1"/>
</dbReference>
<dbReference type="Pfam" id="PF00999">
    <property type="entry name" value="Na_H_Exchanger"/>
    <property type="match status" value="1"/>
</dbReference>
<dbReference type="GO" id="GO:0016020">
    <property type="term" value="C:membrane"/>
    <property type="evidence" value="ECO:0007669"/>
    <property type="project" value="UniProtKB-SubCell"/>
</dbReference>
<sequence>MIDSAIATLGDLMGAHGPAAAARATTFAPADYSIHFFIQIGIIVLLCRLVGWLGKRLLAQPQVVGEMIAGVILGPSLLGLAFPEFQAALFPKDTRNVLYVGAQLGVGLYMFLVGTTLQLDHFAAKARSAVAVSAAGIVAPFLIAIMLTPMLLTVPGLFAPGISTANATLFLGACIALTAFPMLARIINERGLSHSALGTLSLTAGAFDDAVSWCILAIVLATFGGGPGVAIVAIGGALLYAAFIMTLGRRLLAPLGHMVERAGTMSMTVLAITIGLFCLSAFLMDAIGIHAIFGGFILGVVMPRGLFAQQLKEKVEPLAVVLLLPMFFTYSGLNTQLSLVNSGPLLLIALGILVASILAKGGACYAAARLSGEDNRTAMGIGALMNARGLMELIIINIGLQKGIIGPTLFSMLVLMAIVTTMMASPLFEMVYGRHARASGELARL</sequence>
<keyword evidence="10" id="KW-1185">Reference proteome</keyword>
<evidence type="ECO:0000256" key="6">
    <source>
        <dbReference type="ARBA" id="ARBA00023136"/>
    </source>
</evidence>
<dbReference type="GO" id="GO:1902600">
    <property type="term" value="P:proton transmembrane transport"/>
    <property type="evidence" value="ECO:0007669"/>
    <property type="project" value="InterPro"/>
</dbReference>
<dbReference type="GO" id="GO:0015297">
    <property type="term" value="F:antiporter activity"/>
    <property type="evidence" value="ECO:0007669"/>
    <property type="project" value="InterPro"/>
</dbReference>
<dbReference type="PANTHER" id="PTHR32468:SF0">
    <property type="entry name" value="K(+)_H(+) ANTIPORTER 1"/>
    <property type="match status" value="1"/>
</dbReference>
<feature type="domain" description="Cation/H+ exchanger transmembrane" evidence="8">
    <location>
        <begin position="44"/>
        <end position="425"/>
    </location>
</feature>
<proteinExistence type="predicted"/>
<evidence type="ECO:0000313" key="9">
    <source>
        <dbReference type="EMBL" id="RVT42075.1"/>
    </source>
</evidence>
<dbReference type="PANTHER" id="PTHR32468">
    <property type="entry name" value="CATION/H + ANTIPORTER"/>
    <property type="match status" value="1"/>
</dbReference>